<evidence type="ECO:0000313" key="2">
    <source>
        <dbReference type="EMBL" id="VDN17700.1"/>
    </source>
</evidence>
<dbReference type="InterPro" id="IPR035896">
    <property type="entry name" value="AN1-like_Znf"/>
</dbReference>
<reference evidence="4" key="1">
    <citation type="submission" date="2016-06" db="UniProtKB">
        <authorList>
            <consortium name="WormBaseParasite"/>
        </authorList>
    </citation>
    <scope>IDENTIFICATION</scope>
</reference>
<gene>
    <name evidence="2" type="ORF">GPUH_LOCUS10627</name>
</gene>
<feature type="region of interest" description="Disordered" evidence="1">
    <location>
        <begin position="1"/>
        <end position="70"/>
    </location>
</feature>
<sequence length="127" mass="14255">MRVRRKHHGMSGGYTTIQRGPRGKARVIYIPPVPEKYQDATSSDDEGPHRDGDMLASCSSGRRSSAASRAQKMFGYQPQLRCSVCDTKLSSFPDAVQCRCGKMLCDRHRPTEMHTCTRVHKLQNVSD</sequence>
<dbReference type="AlphaFoldDB" id="A0A183DPI6"/>
<proteinExistence type="predicted"/>
<feature type="compositionally biased region" description="Low complexity" evidence="1">
    <location>
        <begin position="56"/>
        <end position="70"/>
    </location>
</feature>
<keyword evidence="3" id="KW-1185">Reference proteome</keyword>
<dbReference type="EMBL" id="UYRT01078067">
    <property type="protein sequence ID" value="VDN17700.1"/>
    <property type="molecule type" value="Genomic_DNA"/>
</dbReference>
<evidence type="ECO:0000313" key="3">
    <source>
        <dbReference type="Proteomes" id="UP000271098"/>
    </source>
</evidence>
<dbReference type="Proteomes" id="UP000271098">
    <property type="component" value="Unassembled WGS sequence"/>
</dbReference>
<organism evidence="4">
    <name type="scientific">Gongylonema pulchrum</name>
    <dbReference type="NCBI Taxonomy" id="637853"/>
    <lineage>
        <taxon>Eukaryota</taxon>
        <taxon>Metazoa</taxon>
        <taxon>Ecdysozoa</taxon>
        <taxon>Nematoda</taxon>
        <taxon>Chromadorea</taxon>
        <taxon>Rhabditida</taxon>
        <taxon>Spirurina</taxon>
        <taxon>Spiruromorpha</taxon>
        <taxon>Spiruroidea</taxon>
        <taxon>Gongylonematidae</taxon>
        <taxon>Gongylonema</taxon>
    </lineage>
</organism>
<name>A0A183DPI6_9BILA</name>
<dbReference type="OrthoDB" id="756206at2759"/>
<dbReference type="WBParaSite" id="GPUH_0001064001-mRNA-1">
    <property type="protein sequence ID" value="GPUH_0001064001-mRNA-1"/>
    <property type="gene ID" value="GPUH_0001064001"/>
</dbReference>
<accession>A0A183DPI6</accession>
<reference evidence="2 3" key="2">
    <citation type="submission" date="2018-11" db="EMBL/GenBank/DDBJ databases">
        <authorList>
            <consortium name="Pathogen Informatics"/>
        </authorList>
    </citation>
    <scope>NUCLEOTIDE SEQUENCE [LARGE SCALE GENOMIC DNA]</scope>
</reference>
<evidence type="ECO:0000313" key="4">
    <source>
        <dbReference type="WBParaSite" id="GPUH_0001064001-mRNA-1"/>
    </source>
</evidence>
<dbReference type="SUPFAM" id="SSF118310">
    <property type="entry name" value="AN1-like Zinc finger"/>
    <property type="match status" value="1"/>
</dbReference>
<evidence type="ECO:0000256" key="1">
    <source>
        <dbReference type="SAM" id="MobiDB-lite"/>
    </source>
</evidence>
<dbReference type="Gene3D" id="4.10.1110.10">
    <property type="entry name" value="AN1-like Zinc finger"/>
    <property type="match status" value="1"/>
</dbReference>
<protein>
    <submittedName>
        <fullName evidence="4">AN1-type domain-containing protein</fullName>
    </submittedName>
</protein>